<evidence type="ECO:0000313" key="3">
    <source>
        <dbReference type="EMBL" id="OBS24946.1"/>
    </source>
</evidence>
<accession>A0A1B8AX47</accession>
<evidence type="ECO:0000313" key="4">
    <source>
        <dbReference type="Proteomes" id="UP000091967"/>
    </source>
</evidence>
<evidence type="ECO:0000256" key="1">
    <source>
        <dbReference type="SAM" id="MobiDB-lite"/>
    </source>
</evidence>
<protein>
    <submittedName>
        <fullName evidence="3">Uncharacterized protein</fullName>
    </submittedName>
</protein>
<organism evidence="3 4">
    <name type="scientific">Fusarium poae</name>
    <dbReference type="NCBI Taxonomy" id="36050"/>
    <lineage>
        <taxon>Eukaryota</taxon>
        <taxon>Fungi</taxon>
        <taxon>Dikarya</taxon>
        <taxon>Ascomycota</taxon>
        <taxon>Pezizomycotina</taxon>
        <taxon>Sordariomycetes</taxon>
        <taxon>Hypocreomycetidae</taxon>
        <taxon>Hypocreales</taxon>
        <taxon>Nectriaceae</taxon>
        <taxon>Fusarium</taxon>
    </lineage>
</organism>
<keyword evidence="4" id="KW-1185">Reference proteome</keyword>
<feature type="region of interest" description="Disordered" evidence="1">
    <location>
        <begin position="59"/>
        <end position="104"/>
    </location>
</feature>
<dbReference type="EMBL" id="LYXU01000002">
    <property type="protein sequence ID" value="OBS24946.1"/>
    <property type="molecule type" value="Genomic_DNA"/>
</dbReference>
<feature type="signal peptide" evidence="2">
    <location>
        <begin position="1"/>
        <end position="19"/>
    </location>
</feature>
<name>A0A1B8AX47_FUSPO</name>
<keyword evidence="2" id="KW-0732">Signal</keyword>
<gene>
    <name evidence="3" type="ORF">FPOA_05482</name>
</gene>
<feature type="chain" id="PRO_5008603337" evidence="2">
    <location>
        <begin position="20"/>
        <end position="175"/>
    </location>
</feature>
<reference evidence="3 4" key="1">
    <citation type="submission" date="2016-06" db="EMBL/GenBank/DDBJ databases">
        <title>Living apart together: crosstalk between the core and supernumerary genomes in a fungal plant pathogen.</title>
        <authorList>
            <person name="Vanheule A."/>
            <person name="Audenaert K."/>
            <person name="Warris S."/>
            <person name="Van De Geest H."/>
            <person name="Schijlen E."/>
            <person name="Hofte M."/>
            <person name="De Saeger S."/>
            <person name="Haesaert G."/>
            <person name="Waalwijk C."/>
            <person name="Van Der Lee T."/>
        </authorList>
    </citation>
    <scope>NUCLEOTIDE SEQUENCE [LARGE SCALE GENOMIC DNA]</scope>
    <source>
        <strain evidence="3 4">2516</strain>
    </source>
</reference>
<dbReference type="OrthoDB" id="3521820at2759"/>
<proteinExistence type="predicted"/>
<dbReference type="Proteomes" id="UP000091967">
    <property type="component" value="Unassembled WGS sequence"/>
</dbReference>
<evidence type="ECO:0000256" key="2">
    <source>
        <dbReference type="SAM" id="SignalP"/>
    </source>
</evidence>
<comment type="caution">
    <text evidence="3">The sequence shown here is derived from an EMBL/GenBank/DDBJ whole genome shotgun (WGS) entry which is preliminary data.</text>
</comment>
<dbReference type="OMA" id="RMTKMAK"/>
<dbReference type="AlphaFoldDB" id="A0A1B8AX47"/>
<sequence>MTQLTKVLIALAVIGATFAAPVNQPRQLGGEGSAADAIIGDTDNASGYAVENAEDHIAELLGGHPTEPNEPNGLSGSGSGGGSPPPPPPPKARMVKMTKRQGDKISDGTAAILDAAGLTGEADLVKTDGDAIDGQTTGDAALIGQQVGGDEEDIGERVGNLVPNKLPTAPGVPGA</sequence>